<evidence type="ECO:0000313" key="3">
    <source>
        <dbReference type="EMBL" id="ODM15951.1"/>
    </source>
</evidence>
<dbReference type="AlphaFoldDB" id="A0A1E3B574"/>
<keyword evidence="4" id="KW-1185">Reference proteome</keyword>
<accession>A0A1E3B574</accession>
<evidence type="ECO:0000259" key="2">
    <source>
        <dbReference type="Pfam" id="PF24883"/>
    </source>
</evidence>
<dbReference type="InterPro" id="IPR027417">
    <property type="entry name" value="P-loop_NTPase"/>
</dbReference>
<dbReference type="STRING" id="573508.A0A1E3B574"/>
<proteinExistence type="predicted"/>
<reference evidence="3 4" key="1">
    <citation type="journal article" date="2016" name="BMC Genomics">
        <title>Comparative genomic and transcriptomic analyses of the Fuzhuan brick tea-fermentation fungus Aspergillus cristatus.</title>
        <authorList>
            <person name="Ge Y."/>
            <person name="Wang Y."/>
            <person name="Liu Y."/>
            <person name="Tan Y."/>
            <person name="Ren X."/>
            <person name="Zhang X."/>
            <person name="Hyde K.D."/>
            <person name="Liu Y."/>
            <person name="Liu Z."/>
        </authorList>
    </citation>
    <scope>NUCLEOTIDE SEQUENCE [LARGE SCALE GENOMIC DNA]</scope>
    <source>
        <strain evidence="3 4">GZAAS20.1005</strain>
    </source>
</reference>
<gene>
    <name evidence="3" type="ORF">SI65_08792</name>
</gene>
<dbReference type="Pfam" id="PF24883">
    <property type="entry name" value="NPHP3_N"/>
    <property type="match status" value="1"/>
</dbReference>
<evidence type="ECO:0000256" key="1">
    <source>
        <dbReference type="ARBA" id="ARBA00022737"/>
    </source>
</evidence>
<protein>
    <recommendedName>
        <fullName evidence="2">Nephrocystin 3-like N-terminal domain-containing protein</fullName>
    </recommendedName>
</protein>
<comment type="caution">
    <text evidence="3">The sequence shown here is derived from an EMBL/GenBank/DDBJ whole genome shotgun (WGS) entry which is preliminary data.</text>
</comment>
<dbReference type="InterPro" id="IPR056884">
    <property type="entry name" value="NPHP3-like_N"/>
</dbReference>
<feature type="domain" description="Nephrocystin 3-like N-terminal" evidence="2">
    <location>
        <begin position="28"/>
        <end position="73"/>
    </location>
</feature>
<dbReference type="VEuPathDB" id="FungiDB:SI65_08792"/>
<dbReference type="Proteomes" id="UP000094569">
    <property type="component" value="Unassembled WGS sequence"/>
</dbReference>
<dbReference type="EMBL" id="JXNT01000014">
    <property type="protein sequence ID" value="ODM15951.1"/>
    <property type="molecule type" value="Genomic_DNA"/>
</dbReference>
<organism evidence="3 4">
    <name type="scientific">Aspergillus cristatus</name>
    <name type="common">Chinese Fuzhuan brick tea-fermentation fungus</name>
    <name type="synonym">Eurotium cristatum</name>
    <dbReference type="NCBI Taxonomy" id="573508"/>
    <lineage>
        <taxon>Eukaryota</taxon>
        <taxon>Fungi</taxon>
        <taxon>Dikarya</taxon>
        <taxon>Ascomycota</taxon>
        <taxon>Pezizomycotina</taxon>
        <taxon>Eurotiomycetes</taxon>
        <taxon>Eurotiomycetidae</taxon>
        <taxon>Eurotiales</taxon>
        <taxon>Aspergillaceae</taxon>
        <taxon>Aspergillus</taxon>
        <taxon>Aspergillus subgen. Aspergillus</taxon>
    </lineage>
</organism>
<evidence type="ECO:0000313" key="4">
    <source>
        <dbReference type="Proteomes" id="UP000094569"/>
    </source>
</evidence>
<name>A0A1E3B574_ASPCR</name>
<dbReference type="OrthoDB" id="674604at2759"/>
<dbReference type="SUPFAM" id="SSF52540">
    <property type="entry name" value="P-loop containing nucleoside triphosphate hydrolases"/>
    <property type="match status" value="1"/>
</dbReference>
<keyword evidence="1" id="KW-0677">Repeat</keyword>
<sequence>MRLPRVEYAAFNEYKKDAPPPAHCCKDTRENILDQIEKWEEGYDENCVFWLSGMAGTGKFTIARTVANMFYQKNRL</sequence>